<dbReference type="AlphaFoldDB" id="A0A1C0ZUH4"/>
<evidence type="ECO:0000259" key="8">
    <source>
        <dbReference type="PROSITE" id="PS50850"/>
    </source>
</evidence>
<evidence type="ECO:0000313" key="9">
    <source>
        <dbReference type="EMBL" id="OCT11754.1"/>
    </source>
</evidence>
<dbReference type="OrthoDB" id="65739at2"/>
<feature type="transmembrane region" description="Helical" evidence="7">
    <location>
        <begin position="46"/>
        <end position="66"/>
    </location>
</feature>
<evidence type="ECO:0000256" key="7">
    <source>
        <dbReference type="SAM" id="Phobius"/>
    </source>
</evidence>
<gene>
    <name evidence="9" type="ORF">A8709_28180</name>
</gene>
<dbReference type="STRING" id="512399.A8709_28180"/>
<feature type="transmembrane region" description="Helical" evidence="7">
    <location>
        <begin position="249"/>
        <end position="269"/>
    </location>
</feature>
<feature type="transmembrane region" description="Helical" evidence="7">
    <location>
        <begin position="309"/>
        <end position="328"/>
    </location>
</feature>
<comment type="caution">
    <text evidence="9">The sequence shown here is derived from an EMBL/GenBank/DDBJ whole genome shotgun (WGS) entry which is preliminary data.</text>
</comment>
<feature type="transmembrane region" description="Helical" evidence="7">
    <location>
        <begin position="103"/>
        <end position="125"/>
    </location>
</feature>
<protein>
    <submittedName>
        <fullName evidence="9">MFS transporter</fullName>
    </submittedName>
</protein>
<dbReference type="GO" id="GO:0005886">
    <property type="term" value="C:plasma membrane"/>
    <property type="evidence" value="ECO:0007669"/>
    <property type="project" value="UniProtKB-SubCell"/>
</dbReference>
<evidence type="ECO:0000256" key="2">
    <source>
        <dbReference type="ARBA" id="ARBA00022448"/>
    </source>
</evidence>
<dbReference type="SUPFAM" id="SSF103473">
    <property type="entry name" value="MFS general substrate transporter"/>
    <property type="match status" value="1"/>
</dbReference>
<evidence type="ECO:0000313" key="10">
    <source>
        <dbReference type="Proteomes" id="UP000093309"/>
    </source>
</evidence>
<feature type="transmembrane region" description="Helical" evidence="7">
    <location>
        <begin position="281"/>
        <end position="303"/>
    </location>
</feature>
<evidence type="ECO:0000256" key="1">
    <source>
        <dbReference type="ARBA" id="ARBA00004651"/>
    </source>
</evidence>
<feature type="transmembrane region" description="Helical" evidence="7">
    <location>
        <begin position="364"/>
        <end position="384"/>
    </location>
</feature>
<dbReference type="EMBL" id="LYPC01000027">
    <property type="protein sequence ID" value="OCT11754.1"/>
    <property type="molecule type" value="Genomic_DNA"/>
</dbReference>
<dbReference type="RefSeq" id="WP_065855404.1">
    <property type="nucleotide sequence ID" value="NZ_LYPC01000027.1"/>
</dbReference>
<dbReference type="PROSITE" id="PS50850">
    <property type="entry name" value="MFS"/>
    <property type="match status" value="1"/>
</dbReference>
<dbReference type="PANTHER" id="PTHR43414:SF6">
    <property type="entry name" value="MULTIDRUG RESISTANCE PROTEIN MDTG"/>
    <property type="match status" value="1"/>
</dbReference>
<evidence type="ECO:0000256" key="4">
    <source>
        <dbReference type="ARBA" id="ARBA00022692"/>
    </source>
</evidence>
<dbReference type="Pfam" id="PF07690">
    <property type="entry name" value="MFS_1"/>
    <property type="match status" value="1"/>
</dbReference>
<dbReference type="InterPro" id="IPR011701">
    <property type="entry name" value="MFS"/>
</dbReference>
<name>A0A1C0ZUH4_9BACL</name>
<keyword evidence="10" id="KW-1185">Reference proteome</keyword>
<feature type="transmembrane region" description="Helical" evidence="7">
    <location>
        <begin position="206"/>
        <end position="229"/>
    </location>
</feature>
<dbReference type="Proteomes" id="UP000093309">
    <property type="component" value="Unassembled WGS sequence"/>
</dbReference>
<keyword evidence="5 7" id="KW-1133">Transmembrane helix</keyword>
<comment type="subcellular location">
    <subcellularLocation>
        <location evidence="1">Cell membrane</location>
        <topology evidence="1">Multi-pass membrane protein</topology>
    </subcellularLocation>
</comment>
<evidence type="ECO:0000256" key="5">
    <source>
        <dbReference type="ARBA" id="ARBA00022989"/>
    </source>
</evidence>
<feature type="transmembrane region" description="Helical" evidence="7">
    <location>
        <begin position="12"/>
        <end position="34"/>
    </location>
</feature>
<keyword evidence="4 7" id="KW-0812">Transmembrane</keyword>
<keyword evidence="2" id="KW-0813">Transport</keyword>
<dbReference type="InterPro" id="IPR020846">
    <property type="entry name" value="MFS_dom"/>
</dbReference>
<feature type="domain" description="Major facilitator superfamily (MFS) profile" evidence="8">
    <location>
        <begin position="8"/>
        <end position="392"/>
    </location>
</feature>
<reference evidence="10" key="1">
    <citation type="submission" date="2016-05" db="EMBL/GenBank/DDBJ databases">
        <title>Paenibacillus oryzae. sp. nov., isolated from the rice root.</title>
        <authorList>
            <person name="Zhang J."/>
            <person name="Zhang X."/>
        </authorList>
    </citation>
    <scope>NUCLEOTIDE SEQUENCE [LARGE SCALE GENOMIC DNA]</scope>
    <source>
        <strain evidence="10">KCTC13222</strain>
    </source>
</reference>
<dbReference type="InterPro" id="IPR001958">
    <property type="entry name" value="Tet-R_TetA/multi-R_MdtG-like"/>
</dbReference>
<dbReference type="InterPro" id="IPR036259">
    <property type="entry name" value="MFS_trans_sf"/>
</dbReference>
<sequence length="399" mass="42809">MERYWKRNLYMLWMGLFINHIAYTLSVPFFPIFLQNDLGIQNRLEVWSGVSISISFLISGLCAPFWGSLADKFGKKPMLIRSGIGLALAHFANYLVYDPFTFILVRIFQGLMAGFGPASIALVGTNTPEKHVGYALGVISTATAAGGIIGPLVGGVLSQWMGLRVCFIASGLITLLSTLIVLVGVKEVRERVVGARPRLIRDLKQAANNTRLMGVFGLTLLVTTSVMILEPLLTLYVVQIGGSVNKATLSSGIVFSAVGVATVIMGPRWGIIGGRIGYEKILVIGLIGGGIGNLLQLGVHQLIGFGILRFSYGLFFAAVYPALNVLIVKYAEADFRGRAVSLNQSASQFGIVLGPLLGGGIGGWMGIKFVFLLTGVTLLGAAWMRMAVNSKRADQSLHV</sequence>
<feature type="transmembrane region" description="Helical" evidence="7">
    <location>
        <begin position="78"/>
        <end position="97"/>
    </location>
</feature>
<evidence type="ECO:0000256" key="3">
    <source>
        <dbReference type="ARBA" id="ARBA00022475"/>
    </source>
</evidence>
<dbReference type="GO" id="GO:0022857">
    <property type="term" value="F:transmembrane transporter activity"/>
    <property type="evidence" value="ECO:0007669"/>
    <property type="project" value="InterPro"/>
</dbReference>
<evidence type="ECO:0000256" key="6">
    <source>
        <dbReference type="ARBA" id="ARBA00023136"/>
    </source>
</evidence>
<dbReference type="PANTHER" id="PTHR43414">
    <property type="entry name" value="MULTIDRUG RESISTANCE PROTEIN MDTG"/>
    <property type="match status" value="1"/>
</dbReference>
<feature type="transmembrane region" description="Helical" evidence="7">
    <location>
        <begin position="160"/>
        <end position="185"/>
    </location>
</feature>
<keyword evidence="6 7" id="KW-0472">Membrane</keyword>
<organism evidence="9 10">
    <name type="scientific">Paenibacillus pectinilyticus</name>
    <dbReference type="NCBI Taxonomy" id="512399"/>
    <lineage>
        <taxon>Bacteria</taxon>
        <taxon>Bacillati</taxon>
        <taxon>Bacillota</taxon>
        <taxon>Bacilli</taxon>
        <taxon>Bacillales</taxon>
        <taxon>Paenibacillaceae</taxon>
        <taxon>Paenibacillus</taxon>
    </lineage>
</organism>
<keyword evidence="3" id="KW-1003">Cell membrane</keyword>
<dbReference type="Gene3D" id="1.20.1250.20">
    <property type="entry name" value="MFS general substrate transporter like domains"/>
    <property type="match status" value="2"/>
</dbReference>
<proteinExistence type="predicted"/>
<dbReference type="PRINTS" id="PR01035">
    <property type="entry name" value="TCRTETA"/>
</dbReference>
<feature type="transmembrane region" description="Helical" evidence="7">
    <location>
        <begin position="132"/>
        <end position="154"/>
    </location>
</feature>
<accession>A0A1C0ZUH4</accession>